<dbReference type="EMBL" id="KX833071">
    <property type="protein sequence ID" value="APY21889.1"/>
    <property type="molecule type" value="Genomic_DNA"/>
</dbReference>
<dbReference type="AlphaFoldDB" id="A0A1P8SI01"/>
<geneLocation type="plasmid" evidence="1">
    <name>pAD-19R</name>
</geneLocation>
<sequence length="72" mass="8381">MMVCDPGIVPALSRKFSRPIPLAKPQNSRNAPRFRQPSTLTSLCCWVCRRTIYSFKIDLNEAGNRRRKKTDW</sequence>
<name>A0A1P8SI01_ECOLX</name>
<accession>A0A1P8SI01</accession>
<proteinExistence type="predicted"/>
<evidence type="ECO:0000313" key="1">
    <source>
        <dbReference type="EMBL" id="APY21889.1"/>
    </source>
</evidence>
<keyword evidence="1" id="KW-0614">Plasmid</keyword>
<reference evidence="1" key="1">
    <citation type="journal article" date="2017" name="Antimicrob. Agents Chemother.">
        <title>Plasmid-Mediated Novel blaNDM-17 Gene Encoding a Carbapenemase with Enhanced Activity in a Sequence Type 48 Escherichia coli Strain.</title>
        <authorList>
            <person name="Liu Z."/>
            <person name="Wang Y."/>
            <person name="Walsh T.R."/>
            <person name="Liu D."/>
            <person name="Shen Z."/>
            <person name="Zhang R."/>
            <person name="Yin W."/>
            <person name="Yao H."/>
            <person name="Li J."/>
            <person name="Shen J."/>
        </authorList>
    </citation>
    <scope>NUCLEOTIDE SEQUENCE</scope>
    <source>
        <strain evidence="1">AD-19R</strain>
        <plasmid evidence="1">pAD-19R</plasmid>
    </source>
</reference>
<organism evidence="1">
    <name type="scientific">Escherichia coli</name>
    <dbReference type="NCBI Taxonomy" id="562"/>
    <lineage>
        <taxon>Bacteria</taxon>
        <taxon>Pseudomonadati</taxon>
        <taxon>Pseudomonadota</taxon>
        <taxon>Gammaproteobacteria</taxon>
        <taxon>Enterobacterales</taxon>
        <taxon>Enterobacteriaceae</taxon>
        <taxon>Escherichia</taxon>
    </lineage>
</organism>
<protein>
    <submittedName>
        <fullName evidence="1">Uncharacterized protein</fullName>
    </submittedName>
</protein>